<feature type="domain" description="PhoH-like protein" evidence="3">
    <location>
        <begin position="126"/>
        <end position="326"/>
    </location>
</feature>
<keyword evidence="1" id="KW-0547">Nucleotide-binding</keyword>
<dbReference type="PANTHER" id="PTHR30473">
    <property type="entry name" value="PROTEIN PHOH"/>
    <property type="match status" value="1"/>
</dbReference>
<sequence>MEKQLLNFELDPVRPDNRIVFSAYTLSKAQDIEFISDDLCCKNIARKVFNLPVYGIVEPTNEIYKGYKVIKGDTNAINQAMAELDYSTWHINEYLIIENTDDGTTKEMRYDGQGFVALKLPSSKFIKAKNSLQRCALDILNNPDITIAAILGGYGSGKTYLSMQMALYNVKEKGRNSKILGVREVSGEGKEIGFLPGDMEDKVGRFFEPLSQSLNGGEFELQSLKVSGVLDTNVPFFMKGTTYNDTVILCDEAEDLSESQIKLIGTRLGENSKIYLAGDYKQSLLSKTINNPLIKMCNEFKGNEKFGCIYLGEDVRSETSKLFADLFEKDHF</sequence>
<dbReference type="Gene3D" id="3.40.50.300">
    <property type="entry name" value="P-loop containing nucleotide triphosphate hydrolases"/>
    <property type="match status" value="1"/>
</dbReference>
<evidence type="ECO:0000256" key="1">
    <source>
        <dbReference type="ARBA" id="ARBA00022741"/>
    </source>
</evidence>
<evidence type="ECO:0000256" key="2">
    <source>
        <dbReference type="ARBA" id="ARBA00022840"/>
    </source>
</evidence>
<dbReference type="PANTHER" id="PTHR30473:SF2">
    <property type="entry name" value="PIN DOMAIN-CONTAINING PROTEIN"/>
    <property type="match status" value="1"/>
</dbReference>
<evidence type="ECO:0000313" key="5">
    <source>
        <dbReference type="Proteomes" id="UP000095447"/>
    </source>
</evidence>
<proteinExistence type="predicted"/>
<gene>
    <name evidence="4" type="primary">phoH</name>
    <name evidence="4" type="ORF">ERS852395_01489</name>
</gene>
<dbReference type="GO" id="GO:0005524">
    <property type="term" value="F:ATP binding"/>
    <property type="evidence" value="ECO:0007669"/>
    <property type="project" value="UniProtKB-KW"/>
</dbReference>
<dbReference type="GO" id="GO:0005829">
    <property type="term" value="C:cytosol"/>
    <property type="evidence" value="ECO:0007669"/>
    <property type="project" value="TreeGrafter"/>
</dbReference>
<organism evidence="4 5">
    <name type="scientific">Blautia obeum</name>
    <dbReference type="NCBI Taxonomy" id="40520"/>
    <lineage>
        <taxon>Bacteria</taxon>
        <taxon>Bacillati</taxon>
        <taxon>Bacillota</taxon>
        <taxon>Clostridia</taxon>
        <taxon>Lachnospirales</taxon>
        <taxon>Lachnospiraceae</taxon>
        <taxon>Blautia</taxon>
    </lineage>
</organism>
<protein>
    <submittedName>
        <fullName evidence="4">Phosphate starvation-inducible protein psiH</fullName>
    </submittedName>
</protein>
<dbReference type="Proteomes" id="UP000095447">
    <property type="component" value="Unassembled WGS sequence"/>
</dbReference>
<dbReference type="Pfam" id="PF02562">
    <property type="entry name" value="PhoH"/>
    <property type="match status" value="1"/>
</dbReference>
<evidence type="ECO:0000259" key="3">
    <source>
        <dbReference type="Pfam" id="PF02562"/>
    </source>
</evidence>
<dbReference type="AlphaFoldDB" id="A0A174A925"/>
<dbReference type="InterPro" id="IPR027417">
    <property type="entry name" value="P-loop_NTPase"/>
</dbReference>
<dbReference type="EMBL" id="CYZA01000006">
    <property type="protein sequence ID" value="CUN84379.1"/>
    <property type="molecule type" value="Genomic_DNA"/>
</dbReference>
<dbReference type="InterPro" id="IPR003714">
    <property type="entry name" value="PhoH"/>
</dbReference>
<evidence type="ECO:0000313" key="4">
    <source>
        <dbReference type="EMBL" id="CUN84379.1"/>
    </source>
</evidence>
<accession>A0A174A925</accession>
<name>A0A174A925_9FIRM</name>
<dbReference type="SUPFAM" id="SSF52540">
    <property type="entry name" value="P-loop containing nucleoside triphosphate hydrolases"/>
    <property type="match status" value="1"/>
</dbReference>
<reference evidence="4 5" key="1">
    <citation type="submission" date="2015-09" db="EMBL/GenBank/DDBJ databases">
        <authorList>
            <consortium name="Pathogen Informatics"/>
        </authorList>
    </citation>
    <scope>NUCLEOTIDE SEQUENCE [LARGE SCALE GENOMIC DNA]</scope>
    <source>
        <strain evidence="4 5">2789STDY5608838</strain>
    </source>
</reference>
<keyword evidence="2" id="KW-0067">ATP-binding</keyword>
<dbReference type="InterPro" id="IPR051451">
    <property type="entry name" value="PhoH2-like"/>
</dbReference>